<evidence type="ECO:0008006" key="3">
    <source>
        <dbReference type="Google" id="ProtNLM"/>
    </source>
</evidence>
<dbReference type="AlphaFoldDB" id="A0A1N7BLE3"/>
<organism evidence="1 2">
    <name type="scientific">Halanaerobium kushneri</name>
    <dbReference type="NCBI Taxonomy" id="56779"/>
    <lineage>
        <taxon>Bacteria</taxon>
        <taxon>Bacillati</taxon>
        <taxon>Bacillota</taxon>
        <taxon>Clostridia</taxon>
        <taxon>Halanaerobiales</taxon>
        <taxon>Halanaerobiaceae</taxon>
        <taxon>Halanaerobium</taxon>
    </lineage>
</organism>
<reference evidence="2" key="1">
    <citation type="submission" date="2017-01" db="EMBL/GenBank/DDBJ databases">
        <authorList>
            <person name="Varghese N."/>
            <person name="Submissions S."/>
        </authorList>
    </citation>
    <scope>NUCLEOTIDE SEQUENCE [LARGE SCALE GENOMIC DNA]</scope>
    <source>
        <strain evidence="2">ATCC 700103</strain>
    </source>
</reference>
<keyword evidence="2" id="KW-1185">Reference proteome</keyword>
<protein>
    <recommendedName>
        <fullName evidence="3">Glycosyl transferase family 2</fullName>
    </recommendedName>
</protein>
<accession>A0A1N7BLE3</accession>
<name>A0A1N7BLE3_9FIRM</name>
<dbReference type="Proteomes" id="UP000185669">
    <property type="component" value="Unassembled WGS sequence"/>
</dbReference>
<gene>
    <name evidence="1" type="ORF">SAMN05421834_13224</name>
</gene>
<evidence type="ECO:0000313" key="2">
    <source>
        <dbReference type="Proteomes" id="UP000185669"/>
    </source>
</evidence>
<dbReference type="EMBL" id="FTNC01000032">
    <property type="protein sequence ID" value="SIR52189.1"/>
    <property type="molecule type" value="Genomic_DNA"/>
</dbReference>
<sequence length="39" mass="4534">MQNYKYDFSIVVPIYNEIKNLSPLTDSIINPELFIATTK</sequence>
<proteinExistence type="predicted"/>
<evidence type="ECO:0000313" key="1">
    <source>
        <dbReference type="EMBL" id="SIR52189.1"/>
    </source>
</evidence>